<evidence type="ECO:0000313" key="2">
    <source>
        <dbReference type="EMBL" id="NNG34858.1"/>
    </source>
</evidence>
<keyword evidence="2" id="KW-0808">Transferase</keyword>
<dbReference type="AlphaFoldDB" id="A0A849A6W8"/>
<dbReference type="PANTHER" id="PTHR43586:SF21">
    <property type="entry name" value="PYRIDOXAL PHOSPHATE (PLP)-DEPENDENT ASPARTATE AMINOTRANSFERASE SUPERFAMILY"/>
    <property type="match status" value="1"/>
</dbReference>
<organism evidence="2 3">
    <name type="scientific">Nakamurella aerolata</name>
    <dbReference type="NCBI Taxonomy" id="1656892"/>
    <lineage>
        <taxon>Bacteria</taxon>
        <taxon>Bacillati</taxon>
        <taxon>Actinomycetota</taxon>
        <taxon>Actinomycetes</taxon>
        <taxon>Nakamurellales</taxon>
        <taxon>Nakamurellaceae</taxon>
        <taxon>Nakamurella</taxon>
    </lineage>
</organism>
<dbReference type="Proteomes" id="UP000562984">
    <property type="component" value="Unassembled WGS sequence"/>
</dbReference>
<accession>A0A849A6W8</accession>
<reference evidence="2 3" key="1">
    <citation type="submission" date="2020-05" db="EMBL/GenBank/DDBJ databases">
        <title>Nakamurella sp. DB0629 isolated from air conditioner.</title>
        <authorList>
            <person name="Kim D.H."/>
            <person name="Kim D.-U."/>
        </authorList>
    </citation>
    <scope>NUCLEOTIDE SEQUENCE [LARGE SCALE GENOMIC DNA]</scope>
    <source>
        <strain evidence="2 3">DB0629</strain>
    </source>
</reference>
<dbReference type="Pfam" id="PF00266">
    <property type="entry name" value="Aminotran_5"/>
    <property type="match status" value="1"/>
</dbReference>
<feature type="domain" description="Aminotransferase class V" evidence="1">
    <location>
        <begin position="15"/>
        <end position="280"/>
    </location>
</feature>
<dbReference type="Gene3D" id="3.40.640.10">
    <property type="entry name" value="Type I PLP-dependent aspartate aminotransferase-like (Major domain)"/>
    <property type="match status" value="1"/>
</dbReference>
<dbReference type="GO" id="GO:0008483">
    <property type="term" value="F:transaminase activity"/>
    <property type="evidence" value="ECO:0007669"/>
    <property type="project" value="UniProtKB-KW"/>
</dbReference>
<dbReference type="Gene3D" id="3.90.1150.10">
    <property type="entry name" value="Aspartate Aminotransferase, domain 1"/>
    <property type="match status" value="1"/>
</dbReference>
<dbReference type="InterPro" id="IPR015424">
    <property type="entry name" value="PyrdxlP-dep_Trfase"/>
</dbReference>
<keyword evidence="3" id="KW-1185">Reference proteome</keyword>
<dbReference type="PANTHER" id="PTHR43586">
    <property type="entry name" value="CYSTEINE DESULFURASE"/>
    <property type="match status" value="1"/>
</dbReference>
<keyword evidence="2" id="KW-0032">Aminotransferase</keyword>
<gene>
    <name evidence="2" type="ORF">HKD39_03820</name>
</gene>
<comment type="caution">
    <text evidence="2">The sequence shown here is derived from an EMBL/GenBank/DDBJ whole genome shotgun (WGS) entry which is preliminary data.</text>
</comment>
<dbReference type="SUPFAM" id="SSF53383">
    <property type="entry name" value="PLP-dependent transferases"/>
    <property type="match status" value="1"/>
</dbReference>
<dbReference type="InterPro" id="IPR015422">
    <property type="entry name" value="PyrdxlP-dep_Trfase_small"/>
</dbReference>
<dbReference type="EMBL" id="JABEND010000002">
    <property type="protein sequence ID" value="NNG34858.1"/>
    <property type="molecule type" value="Genomic_DNA"/>
</dbReference>
<protein>
    <submittedName>
        <fullName evidence="2">Aminotransferase class V-fold PLP-dependent enzyme</fullName>
    </submittedName>
</protein>
<evidence type="ECO:0000313" key="3">
    <source>
        <dbReference type="Proteomes" id="UP000562984"/>
    </source>
</evidence>
<sequence>MPIAKAQEQFAPAGVYLNSATAGLLPTAAFDAVTAALAAARAGTAQAADYDAPLEQARAGFAAVAGVAVDRVAVGSQASGFVGLVAAALPDGAEVVVPEGEFTSVTFPFAAQGRLTVTEAPLAELAGAIGPSTAAVAVAAVQSADGTIADLPAIAAACRANNTLSVIDGTQAYGWYPLSAGEFDVTVCSGYKWLLAPRGTAFMTVRPEVAERLIPLSANWYAGADRWSSIYGLPLRLSDDARRFDLSPVWHSWVGAAPAMDLLTEVGVPALHQHAVGLARRFCAGVGLPEGDSAIVSVDLLPGGAEAVAAAGIVAAVRAGRLRLSFHLNNSEADVDTAVAALARFVAN</sequence>
<dbReference type="InterPro" id="IPR000192">
    <property type="entry name" value="Aminotrans_V_dom"/>
</dbReference>
<proteinExistence type="predicted"/>
<evidence type="ECO:0000259" key="1">
    <source>
        <dbReference type="Pfam" id="PF00266"/>
    </source>
</evidence>
<dbReference type="InterPro" id="IPR015421">
    <property type="entry name" value="PyrdxlP-dep_Trfase_major"/>
</dbReference>
<name>A0A849A6W8_9ACTN</name>